<accession>A0A644V0Y0</accession>
<sequence>MKATQIILISLLIFAAALSSCKKDKDTDPGNKPPVENLPPDDDPVTGTISGVIAEASFDELQAQSSVGINRIPHTLPKFLELRNQIAHTPQGAAMMILVAMRIYQQYPVEGMKCLTAACTSPLIVPSGEAGNFEGYVMGNVAELTRKLKDLSYLPFVYYQGASPANQYTPAAPPYTSVMQVNQYSYMSSTDGSTRIKVFIQTLGADSPRPVVVRKTGDHYRVTEYSSLYLAPKPPLN</sequence>
<feature type="region of interest" description="Disordered" evidence="1">
    <location>
        <begin position="24"/>
        <end position="46"/>
    </location>
</feature>
<organism evidence="3">
    <name type="scientific">bioreactor metagenome</name>
    <dbReference type="NCBI Taxonomy" id="1076179"/>
    <lineage>
        <taxon>unclassified sequences</taxon>
        <taxon>metagenomes</taxon>
        <taxon>ecological metagenomes</taxon>
    </lineage>
</organism>
<feature type="domain" description="DUF6935" evidence="2">
    <location>
        <begin position="70"/>
        <end position="234"/>
    </location>
</feature>
<dbReference type="AlphaFoldDB" id="A0A644V0Y0"/>
<evidence type="ECO:0000256" key="1">
    <source>
        <dbReference type="SAM" id="MobiDB-lite"/>
    </source>
</evidence>
<name>A0A644V0Y0_9ZZZZ</name>
<dbReference type="InterPro" id="IPR053907">
    <property type="entry name" value="DUF6935"/>
</dbReference>
<gene>
    <name evidence="3" type="ORF">SDC9_30786</name>
</gene>
<reference evidence="3" key="1">
    <citation type="submission" date="2019-08" db="EMBL/GenBank/DDBJ databases">
        <authorList>
            <person name="Kucharzyk K."/>
            <person name="Murdoch R.W."/>
            <person name="Higgins S."/>
            <person name="Loffler F."/>
        </authorList>
    </citation>
    <scope>NUCLEOTIDE SEQUENCE</scope>
</reference>
<dbReference type="PROSITE" id="PS51257">
    <property type="entry name" value="PROKAR_LIPOPROTEIN"/>
    <property type="match status" value="1"/>
</dbReference>
<evidence type="ECO:0000313" key="3">
    <source>
        <dbReference type="EMBL" id="MPL84821.1"/>
    </source>
</evidence>
<proteinExistence type="predicted"/>
<dbReference type="EMBL" id="VSSQ01000195">
    <property type="protein sequence ID" value="MPL84821.1"/>
    <property type="molecule type" value="Genomic_DNA"/>
</dbReference>
<dbReference type="Pfam" id="PF22043">
    <property type="entry name" value="DUF6935"/>
    <property type="match status" value="1"/>
</dbReference>
<comment type="caution">
    <text evidence="3">The sequence shown here is derived from an EMBL/GenBank/DDBJ whole genome shotgun (WGS) entry which is preliminary data.</text>
</comment>
<evidence type="ECO:0000259" key="2">
    <source>
        <dbReference type="Pfam" id="PF22043"/>
    </source>
</evidence>
<protein>
    <recommendedName>
        <fullName evidence="2">DUF6935 domain-containing protein</fullName>
    </recommendedName>
</protein>